<protein>
    <submittedName>
        <fullName evidence="1">Uncharacterized protein</fullName>
    </submittedName>
</protein>
<name>D8IAY9_BRAP9</name>
<evidence type="ECO:0000313" key="2">
    <source>
        <dbReference type="Proteomes" id="UP000000332"/>
    </source>
</evidence>
<dbReference type="STRING" id="759914.BP951000_0305"/>
<reference evidence="1 2" key="1">
    <citation type="journal article" date="2010" name="PLoS ONE">
        <title>The complete genome sequence of the pathogenic intestinal spirochete Brachyspira pilosicoli and comparison with other Brachyspira genomes.</title>
        <authorList>
            <person name="Wanchanthuek P."/>
            <person name="Bellgard M.I."/>
            <person name="La T."/>
            <person name="Ryan K."/>
            <person name="Moolhuijzen P."/>
            <person name="Chapman B."/>
            <person name="Black M."/>
            <person name="Schibeci D."/>
            <person name="Hunter A."/>
            <person name="Barrero R."/>
            <person name="Phillips N.D."/>
            <person name="Hampson D.J."/>
        </authorList>
    </citation>
    <scope>NUCLEOTIDE SEQUENCE [LARGE SCALE GENOMIC DNA]</scope>
    <source>
        <strain evidence="2">ATCC BAA-1826 / 95/1000</strain>
    </source>
</reference>
<organism evidence="1 2">
    <name type="scientific">Brachyspira pilosicoli (strain ATCC BAA-1826 / 95/1000)</name>
    <dbReference type="NCBI Taxonomy" id="759914"/>
    <lineage>
        <taxon>Bacteria</taxon>
        <taxon>Pseudomonadati</taxon>
        <taxon>Spirochaetota</taxon>
        <taxon>Spirochaetia</taxon>
        <taxon>Brachyspirales</taxon>
        <taxon>Brachyspiraceae</taxon>
        <taxon>Brachyspira</taxon>
    </lineage>
</organism>
<accession>D8IAY9</accession>
<keyword evidence="2" id="KW-1185">Reference proteome</keyword>
<evidence type="ECO:0000313" key="1">
    <source>
        <dbReference type="EMBL" id="ADK30312.1"/>
    </source>
</evidence>
<dbReference type="Proteomes" id="UP000000332">
    <property type="component" value="Chromosome"/>
</dbReference>
<dbReference type="EMBL" id="CP002025">
    <property type="protein sequence ID" value="ADK30312.1"/>
    <property type="molecule type" value="Genomic_DNA"/>
</dbReference>
<dbReference type="HOGENOM" id="CLU_1812087_0_0_12"/>
<sequence length="150" mass="17660">MFIGREIFMDDKDIMNPEIYEIKPDEWEVVEDDKNISYRLLAYKLSSWSEDTHLIVNINKESKNKTIIINWNSKDFVFPSHKAFFRFDDDLPDNLDCNATEDKLSSIVLDSNYVYDSLLNHKLLIVRASLEKSKTTRVFNISKFAEVVKK</sequence>
<dbReference type="AlphaFoldDB" id="D8IAY9"/>
<dbReference type="InParanoid" id="D8IAY9"/>
<dbReference type="KEGG" id="bpo:BP951000_0305"/>
<proteinExistence type="predicted"/>
<gene>
    <name evidence="1" type="ordered locus">BP951000_0305</name>
</gene>